<evidence type="ECO:0000256" key="4">
    <source>
        <dbReference type="ARBA" id="ARBA00023128"/>
    </source>
</evidence>
<evidence type="ECO:0000256" key="1">
    <source>
        <dbReference type="ARBA" id="ARBA00004173"/>
    </source>
</evidence>
<organism evidence="8 9">
    <name type="scientific">Coniella lustricola</name>
    <dbReference type="NCBI Taxonomy" id="2025994"/>
    <lineage>
        <taxon>Eukaryota</taxon>
        <taxon>Fungi</taxon>
        <taxon>Dikarya</taxon>
        <taxon>Ascomycota</taxon>
        <taxon>Pezizomycotina</taxon>
        <taxon>Sordariomycetes</taxon>
        <taxon>Sordariomycetidae</taxon>
        <taxon>Diaporthales</taxon>
        <taxon>Schizoparmaceae</taxon>
        <taxon>Coniella</taxon>
    </lineage>
</organism>
<keyword evidence="5" id="KW-0687">Ribonucleoprotein</keyword>
<dbReference type="PANTHER" id="PTHR15893">
    <property type="entry name" value="RIBOSOMAL PROTEIN L27"/>
    <property type="match status" value="1"/>
</dbReference>
<dbReference type="Gene3D" id="2.40.50.100">
    <property type="match status" value="1"/>
</dbReference>
<evidence type="ECO:0000313" key="9">
    <source>
        <dbReference type="Proteomes" id="UP000241462"/>
    </source>
</evidence>
<dbReference type="Proteomes" id="UP000241462">
    <property type="component" value="Unassembled WGS sequence"/>
</dbReference>
<dbReference type="GO" id="GO:0006412">
    <property type="term" value="P:translation"/>
    <property type="evidence" value="ECO:0007669"/>
    <property type="project" value="InterPro"/>
</dbReference>
<dbReference type="InParanoid" id="A0A2T3A990"/>
<dbReference type="AlphaFoldDB" id="A0A2T3A990"/>
<dbReference type="InterPro" id="IPR001684">
    <property type="entry name" value="Ribosomal_bL27"/>
</dbReference>
<dbReference type="GO" id="GO:0005762">
    <property type="term" value="C:mitochondrial large ribosomal subunit"/>
    <property type="evidence" value="ECO:0007669"/>
    <property type="project" value="TreeGrafter"/>
</dbReference>
<proteinExistence type="inferred from homology"/>
<evidence type="ECO:0000256" key="3">
    <source>
        <dbReference type="ARBA" id="ARBA00022980"/>
    </source>
</evidence>
<dbReference type="SUPFAM" id="SSF110324">
    <property type="entry name" value="Ribosomal L27 protein-like"/>
    <property type="match status" value="1"/>
</dbReference>
<feature type="compositionally biased region" description="Basic and acidic residues" evidence="7">
    <location>
        <begin position="407"/>
        <end position="432"/>
    </location>
</feature>
<reference evidence="8 9" key="1">
    <citation type="journal article" date="2018" name="Mycol. Prog.">
        <title>Coniella lustricola, a new species from submerged detritus.</title>
        <authorList>
            <person name="Raudabaugh D.B."/>
            <person name="Iturriaga T."/>
            <person name="Carver A."/>
            <person name="Mondo S."/>
            <person name="Pangilinan J."/>
            <person name="Lipzen A."/>
            <person name="He G."/>
            <person name="Amirebrahimi M."/>
            <person name="Grigoriev I.V."/>
            <person name="Miller A.N."/>
        </authorList>
    </citation>
    <scope>NUCLEOTIDE SEQUENCE [LARGE SCALE GENOMIC DNA]</scope>
    <source>
        <strain evidence="8 9">B22-T-1</strain>
    </source>
</reference>
<name>A0A2T3A990_9PEZI</name>
<evidence type="ECO:0000256" key="6">
    <source>
        <dbReference type="ARBA" id="ARBA00035267"/>
    </source>
</evidence>
<protein>
    <recommendedName>
        <fullName evidence="6">Large ribosomal subunit protein bL27m</fullName>
    </recommendedName>
</protein>
<dbReference type="STRING" id="2025994.A0A2T3A990"/>
<feature type="region of interest" description="Disordered" evidence="7">
    <location>
        <begin position="393"/>
        <end position="441"/>
    </location>
</feature>
<feature type="compositionally biased region" description="Basic residues" evidence="7">
    <location>
        <begin position="394"/>
        <end position="405"/>
    </location>
</feature>
<accession>A0A2T3A990</accession>
<evidence type="ECO:0000256" key="5">
    <source>
        <dbReference type="ARBA" id="ARBA00023274"/>
    </source>
</evidence>
<dbReference type="OrthoDB" id="1867012at2759"/>
<keyword evidence="4" id="KW-0496">Mitochondrion</keyword>
<evidence type="ECO:0000256" key="2">
    <source>
        <dbReference type="ARBA" id="ARBA00010797"/>
    </source>
</evidence>
<comment type="subcellular location">
    <subcellularLocation>
        <location evidence="1">Mitochondrion</location>
    </subcellularLocation>
</comment>
<keyword evidence="9" id="KW-1185">Reference proteome</keyword>
<dbReference type="GO" id="GO:0003735">
    <property type="term" value="F:structural constituent of ribosome"/>
    <property type="evidence" value="ECO:0007669"/>
    <property type="project" value="InterPro"/>
</dbReference>
<evidence type="ECO:0000313" key="8">
    <source>
        <dbReference type="EMBL" id="PSR87124.1"/>
    </source>
</evidence>
<dbReference type="Pfam" id="PF01016">
    <property type="entry name" value="Ribosomal_L27"/>
    <property type="match status" value="1"/>
</dbReference>
<keyword evidence="3" id="KW-0689">Ribosomal protein</keyword>
<dbReference type="EMBL" id="KZ678433">
    <property type="protein sequence ID" value="PSR87124.1"/>
    <property type="molecule type" value="Genomic_DNA"/>
</dbReference>
<dbReference type="FunFam" id="2.40.50.100:FF:000042">
    <property type="entry name" value="50S ribosomal protein L27"/>
    <property type="match status" value="1"/>
</dbReference>
<evidence type="ECO:0000256" key="7">
    <source>
        <dbReference type="SAM" id="MobiDB-lite"/>
    </source>
</evidence>
<dbReference type="PRINTS" id="PR00063">
    <property type="entry name" value="RIBOSOMALL27"/>
</dbReference>
<comment type="similarity">
    <text evidence="2">Belongs to the bacterial ribosomal protein bL27 family.</text>
</comment>
<dbReference type="PANTHER" id="PTHR15893:SF0">
    <property type="entry name" value="LARGE RIBOSOMAL SUBUNIT PROTEIN BL27M"/>
    <property type="match status" value="1"/>
</dbReference>
<sequence>MRLPQLQRPLQAAVANSGYRPVLATFTLPIRPAIPSIPVTARSADGSAMVAGRRYASVKSQGAYRIPNKKTLAKKLGAKRTGDQYVIPGNIIFKQRGTIWHPGENAMRGRDHTIHATAAGYVKYYRDPELHPDRQFIGVAFNKEDTLPYPKNEPRRRKLGMVAHVRKPSKGPSPAVSASGIPTQVLRKGGLYNVAKLEKKLWSWDKKRELAEAHQAATAANAAKAAARAAKAGIVPKGSNSEASAHASALAAVTPADDTVSDELASRDAFANQIVSKEAKNATPASEVSQEAPRSKKKKFVMPLEFIQKRWLERRRTKVLILNRQNYSYMESNAAIGRLVSRTMYTPPWKLGGRKARFRNRRHRREERIRQLKADKELVRIEKEKEKIAEEKRRAAKLAKQRARGAGKSEKAAADEGAKAEGAKAEQPKADKVAAPTTKTE</sequence>
<gene>
    <name evidence="8" type="ORF">BD289DRAFT_452952</name>
</gene>